<dbReference type="AlphaFoldDB" id="A0A8J8ND32"/>
<evidence type="ECO:0000313" key="2">
    <source>
        <dbReference type="Proteomes" id="UP000785679"/>
    </source>
</evidence>
<accession>A0A8J8ND32</accession>
<dbReference type="Proteomes" id="UP000785679">
    <property type="component" value="Unassembled WGS sequence"/>
</dbReference>
<reference evidence="1" key="1">
    <citation type="submission" date="2019-06" db="EMBL/GenBank/DDBJ databases">
        <authorList>
            <person name="Zheng W."/>
        </authorList>
    </citation>
    <scope>NUCLEOTIDE SEQUENCE</scope>
    <source>
        <strain evidence="1">QDHG01</strain>
    </source>
</reference>
<comment type="caution">
    <text evidence="1">The sequence shown here is derived from an EMBL/GenBank/DDBJ whole genome shotgun (WGS) entry which is preliminary data.</text>
</comment>
<evidence type="ECO:0000313" key="1">
    <source>
        <dbReference type="EMBL" id="TNV72766.1"/>
    </source>
</evidence>
<protein>
    <submittedName>
        <fullName evidence="1">Uncharacterized protein</fullName>
    </submittedName>
</protein>
<name>A0A8J8ND32_HALGN</name>
<sequence length="114" mass="13340">MFDAMTLKGRLFPQKIFLQSFALQGLILAFQRATHYQENRSFGIWSQEVSGQKQNLFLRPPSSVVGFHHPEDLPLREHQFIPLKQLNLAQLLTLKRSLGRRLYYHLALQLNTCF</sequence>
<proteinExistence type="predicted"/>
<keyword evidence="2" id="KW-1185">Reference proteome</keyword>
<dbReference type="EMBL" id="RRYP01021034">
    <property type="protein sequence ID" value="TNV72766.1"/>
    <property type="molecule type" value="Genomic_DNA"/>
</dbReference>
<organism evidence="1 2">
    <name type="scientific">Halteria grandinella</name>
    <dbReference type="NCBI Taxonomy" id="5974"/>
    <lineage>
        <taxon>Eukaryota</taxon>
        <taxon>Sar</taxon>
        <taxon>Alveolata</taxon>
        <taxon>Ciliophora</taxon>
        <taxon>Intramacronucleata</taxon>
        <taxon>Spirotrichea</taxon>
        <taxon>Stichotrichia</taxon>
        <taxon>Sporadotrichida</taxon>
        <taxon>Halteriidae</taxon>
        <taxon>Halteria</taxon>
    </lineage>
</organism>
<gene>
    <name evidence="1" type="ORF">FGO68_gene9697</name>
</gene>